<dbReference type="Proteomes" id="UP001594351">
    <property type="component" value="Unassembled WGS sequence"/>
</dbReference>
<evidence type="ECO:0000313" key="2">
    <source>
        <dbReference type="Proteomes" id="UP001594351"/>
    </source>
</evidence>
<evidence type="ECO:0000313" key="1">
    <source>
        <dbReference type="EMBL" id="MFC1851321.1"/>
    </source>
</evidence>
<name>A0ABV6YYQ1_UNCC1</name>
<dbReference type="EMBL" id="JBHPBY010000177">
    <property type="protein sequence ID" value="MFC1851321.1"/>
    <property type="molecule type" value="Genomic_DNA"/>
</dbReference>
<proteinExistence type="predicted"/>
<keyword evidence="2" id="KW-1185">Reference proteome</keyword>
<accession>A0ABV6YYQ1</accession>
<gene>
    <name evidence="1" type="ORF">ACFL27_14080</name>
</gene>
<organism evidence="1 2">
    <name type="scientific">candidate division CSSED10-310 bacterium</name>
    <dbReference type="NCBI Taxonomy" id="2855610"/>
    <lineage>
        <taxon>Bacteria</taxon>
        <taxon>Bacteria division CSSED10-310</taxon>
    </lineage>
</organism>
<protein>
    <submittedName>
        <fullName evidence="1">Uncharacterized protein</fullName>
    </submittedName>
</protein>
<reference evidence="1 2" key="1">
    <citation type="submission" date="2024-09" db="EMBL/GenBank/DDBJ databases">
        <title>Laminarin stimulates single cell rates of sulfate reduction while oxygen inhibits transcriptomic activity in coastal marine sediment.</title>
        <authorList>
            <person name="Lindsay M."/>
            <person name="Orcutt B."/>
            <person name="Emerson D."/>
            <person name="Stepanauskas R."/>
            <person name="D'Angelo T."/>
        </authorList>
    </citation>
    <scope>NUCLEOTIDE SEQUENCE [LARGE SCALE GENOMIC DNA]</scope>
    <source>
        <strain evidence="1">SAG AM-311-K15</strain>
    </source>
</reference>
<comment type="caution">
    <text evidence="1">The sequence shown here is derived from an EMBL/GenBank/DDBJ whole genome shotgun (WGS) entry which is preliminary data.</text>
</comment>
<sequence length="57" mass="6449">MVVIKDKAKIVVCRTKAAGSRYYNGFFRAWNLLSLKNVVALKLLLGYDCHQLSVVSF</sequence>